<proteinExistence type="predicted"/>
<reference evidence="2" key="3">
    <citation type="journal article" date="2017" name="Nature">
        <title>Genome sequence of the progenitor of the wheat D genome Aegilops tauschii.</title>
        <authorList>
            <person name="Luo M.C."/>
            <person name="Gu Y.Q."/>
            <person name="Puiu D."/>
            <person name="Wang H."/>
            <person name="Twardziok S.O."/>
            <person name="Deal K.R."/>
            <person name="Huo N."/>
            <person name="Zhu T."/>
            <person name="Wang L."/>
            <person name="Wang Y."/>
            <person name="McGuire P.E."/>
            <person name="Liu S."/>
            <person name="Long H."/>
            <person name="Ramasamy R.K."/>
            <person name="Rodriguez J.C."/>
            <person name="Van S.L."/>
            <person name="Yuan L."/>
            <person name="Wang Z."/>
            <person name="Xia Z."/>
            <person name="Xiao L."/>
            <person name="Anderson O.D."/>
            <person name="Ouyang S."/>
            <person name="Liang Y."/>
            <person name="Zimin A.V."/>
            <person name="Pertea G."/>
            <person name="Qi P."/>
            <person name="Bennetzen J.L."/>
            <person name="Dai X."/>
            <person name="Dawson M.W."/>
            <person name="Muller H.G."/>
            <person name="Kugler K."/>
            <person name="Rivarola-Duarte L."/>
            <person name="Spannagl M."/>
            <person name="Mayer K.F.X."/>
            <person name="Lu F.H."/>
            <person name="Bevan M.W."/>
            <person name="Leroy P."/>
            <person name="Li P."/>
            <person name="You F.M."/>
            <person name="Sun Q."/>
            <person name="Liu Z."/>
            <person name="Lyons E."/>
            <person name="Wicker T."/>
            <person name="Salzberg S.L."/>
            <person name="Devos K.M."/>
            <person name="Dvorak J."/>
        </authorList>
    </citation>
    <scope>NUCLEOTIDE SEQUENCE [LARGE SCALE GENOMIC DNA]</scope>
    <source>
        <strain evidence="2">cv. AL8/78</strain>
    </source>
</reference>
<keyword evidence="1" id="KW-0472">Membrane</keyword>
<accession>A0A453I9E6</accession>
<organism evidence="2 3">
    <name type="scientific">Aegilops tauschii subsp. strangulata</name>
    <name type="common">Goatgrass</name>
    <dbReference type="NCBI Taxonomy" id="200361"/>
    <lineage>
        <taxon>Eukaryota</taxon>
        <taxon>Viridiplantae</taxon>
        <taxon>Streptophyta</taxon>
        <taxon>Embryophyta</taxon>
        <taxon>Tracheophyta</taxon>
        <taxon>Spermatophyta</taxon>
        <taxon>Magnoliopsida</taxon>
        <taxon>Liliopsida</taxon>
        <taxon>Poales</taxon>
        <taxon>Poaceae</taxon>
        <taxon>BOP clade</taxon>
        <taxon>Pooideae</taxon>
        <taxon>Triticodae</taxon>
        <taxon>Triticeae</taxon>
        <taxon>Triticinae</taxon>
        <taxon>Aegilops</taxon>
    </lineage>
</organism>
<name>A0A453I9E6_AEGTS</name>
<dbReference type="Proteomes" id="UP000015105">
    <property type="component" value="Chromosome 4D"/>
</dbReference>
<dbReference type="Gramene" id="AET4Gv20490500.20">
    <property type="protein sequence ID" value="AET4Gv20490500.20"/>
    <property type="gene ID" value="AET4Gv20490500"/>
</dbReference>
<keyword evidence="1" id="KW-0812">Transmembrane</keyword>
<reference evidence="2" key="4">
    <citation type="submission" date="2019-03" db="UniProtKB">
        <authorList>
            <consortium name="EnsemblPlants"/>
        </authorList>
    </citation>
    <scope>IDENTIFICATION</scope>
</reference>
<reference evidence="3" key="2">
    <citation type="journal article" date="2017" name="Nat. Plants">
        <title>The Aegilops tauschii genome reveals multiple impacts of transposons.</title>
        <authorList>
            <person name="Zhao G."/>
            <person name="Zou C."/>
            <person name="Li K."/>
            <person name="Wang K."/>
            <person name="Li T."/>
            <person name="Gao L."/>
            <person name="Zhang X."/>
            <person name="Wang H."/>
            <person name="Yang Z."/>
            <person name="Liu X."/>
            <person name="Jiang W."/>
            <person name="Mao L."/>
            <person name="Kong X."/>
            <person name="Jiao Y."/>
            <person name="Jia J."/>
        </authorList>
    </citation>
    <scope>NUCLEOTIDE SEQUENCE [LARGE SCALE GENOMIC DNA]</scope>
    <source>
        <strain evidence="3">cv. AL8/78</strain>
    </source>
</reference>
<evidence type="ECO:0000313" key="2">
    <source>
        <dbReference type="EnsemblPlants" id="AET4Gv20490500.20"/>
    </source>
</evidence>
<keyword evidence="1" id="KW-1133">Transmembrane helix</keyword>
<evidence type="ECO:0000256" key="1">
    <source>
        <dbReference type="SAM" id="Phobius"/>
    </source>
</evidence>
<keyword evidence="3" id="KW-1185">Reference proteome</keyword>
<sequence length="86" mass="10565">NHDTCYGLEGVIIWRYLNSNFFLYDLYLKYILRFRRRLCLSFSILCLYLTWNIRLPFMAKLVLPPFHNIRTFFTLQKCSYIIGQRE</sequence>
<evidence type="ECO:0000313" key="3">
    <source>
        <dbReference type="Proteomes" id="UP000015105"/>
    </source>
</evidence>
<dbReference type="EnsemblPlants" id="AET4Gv20490500.20">
    <property type="protein sequence ID" value="AET4Gv20490500.20"/>
    <property type="gene ID" value="AET4Gv20490500"/>
</dbReference>
<reference evidence="3" key="1">
    <citation type="journal article" date="2014" name="Science">
        <title>Ancient hybridizations among the ancestral genomes of bread wheat.</title>
        <authorList>
            <consortium name="International Wheat Genome Sequencing Consortium,"/>
            <person name="Marcussen T."/>
            <person name="Sandve S.R."/>
            <person name="Heier L."/>
            <person name="Spannagl M."/>
            <person name="Pfeifer M."/>
            <person name="Jakobsen K.S."/>
            <person name="Wulff B.B."/>
            <person name="Steuernagel B."/>
            <person name="Mayer K.F."/>
            <person name="Olsen O.A."/>
        </authorList>
    </citation>
    <scope>NUCLEOTIDE SEQUENCE [LARGE SCALE GENOMIC DNA]</scope>
    <source>
        <strain evidence="3">cv. AL8/78</strain>
    </source>
</reference>
<reference evidence="2" key="5">
    <citation type="journal article" date="2021" name="G3 (Bethesda)">
        <title>Aegilops tauschii genome assembly Aet v5.0 features greater sequence contiguity and improved annotation.</title>
        <authorList>
            <person name="Wang L."/>
            <person name="Zhu T."/>
            <person name="Rodriguez J.C."/>
            <person name="Deal K.R."/>
            <person name="Dubcovsky J."/>
            <person name="McGuire P.E."/>
            <person name="Lux T."/>
            <person name="Spannagl M."/>
            <person name="Mayer K.F.X."/>
            <person name="Baldrich P."/>
            <person name="Meyers B.C."/>
            <person name="Huo N."/>
            <person name="Gu Y.Q."/>
            <person name="Zhou H."/>
            <person name="Devos K.M."/>
            <person name="Bennetzen J.L."/>
            <person name="Unver T."/>
            <person name="Budak H."/>
            <person name="Gulick P.J."/>
            <person name="Galiba G."/>
            <person name="Kalapos B."/>
            <person name="Nelson D.R."/>
            <person name="Li P."/>
            <person name="You F.M."/>
            <person name="Luo M.C."/>
            <person name="Dvorak J."/>
        </authorList>
    </citation>
    <scope>NUCLEOTIDE SEQUENCE [LARGE SCALE GENOMIC DNA]</scope>
    <source>
        <strain evidence="2">cv. AL8/78</strain>
    </source>
</reference>
<dbReference type="AlphaFoldDB" id="A0A453I9E6"/>
<feature type="transmembrane region" description="Helical" evidence="1">
    <location>
        <begin position="38"/>
        <end position="57"/>
    </location>
</feature>
<protein>
    <submittedName>
        <fullName evidence="2">Uncharacterized protein</fullName>
    </submittedName>
</protein>